<dbReference type="InterPro" id="IPR000620">
    <property type="entry name" value="EamA_dom"/>
</dbReference>
<keyword evidence="9" id="KW-1185">Reference proteome</keyword>
<feature type="transmembrane region" description="Helical" evidence="6">
    <location>
        <begin position="210"/>
        <end position="231"/>
    </location>
</feature>
<evidence type="ECO:0000256" key="4">
    <source>
        <dbReference type="ARBA" id="ARBA00022989"/>
    </source>
</evidence>
<reference evidence="8 9" key="1">
    <citation type="submission" date="2020-02" db="EMBL/GenBank/DDBJ databases">
        <title>Genome sequences of Thiorhodococcus mannitoliphagus and Thiorhodococcus minor, purple sulfur photosynthetic bacteria in the gammaproteobacterial family, Chromatiaceae.</title>
        <authorList>
            <person name="Aviles F.A."/>
            <person name="Meyer T.E."/>
            <person name="Kyndt J.A."/>
        </authorList>
    </citation>
    <scope>NUCLEOTIDE SEQUENCE [LARGE SCALE GENOMIC DNA]</scope>
    <source>
        <strain evidence="8 9">DSM 11518</strain>
    </source>
</reference>
<feature type="transmembrane region" description="Helical" evidence="6">
    <location>
        <begin position="28"/>
        <end position="48"/>
    </location>
</feature>
<evidence type="ECO:0000313" key="8">
    <source>
        <dbReference type="EMBL" id="NEV60453.1"/>
    </source>
</evidence>
<feature type="transmembrane region" description="Helical" evidence="6">
    <location>
        <begin position="119"/>
        <end position="140"/>
    </location>
</feature>
<dbReference type="GO" id="GO:0016020">
    <property type="term" value="C:membrane"/>
    <property type="evidence" value="ECO:0007669"/>
    <property type="project" value="UniProtKB-SubCell"/>
</dbReference>
<dbReference type="Pfam" id="PF00892">
    <property type="entry name" value="EamA"/>
    <property type="match status" value="2"/>
</dbReference>
<dbReference type="AlphaFoldDB" id="A0A6M0JV34"/>
<comment type="caution">
    <text evidence="8">The sequence shown here is derived from an EMBL/GenBank/DDBJ whole genome shotgun (WGS) entry which is preliminary data.</text>
</comment>
<dbReference type="PANTHER" id="PTHR32322">
    <property type="entry name" value="INNER MEMBRANE TRANSPORTER"/>
    <property type="match status" value="1"/>
</dbReference>
<feature type="domain" description="EamA" evidence="7">
    <location>
        <begin position="2"/>
        <end position="131"/>
    </location>
</feature>
<gene>
    <name evidence="8" type="ORF">G3446_00855</name>
</gene>
<keyword evidence="4 6" id="KW-1133">Transmembrane helix</keyword>
<sequence>MLLALTALWGSAFTLTKIAVTALPADLVVAGRLGVAAILLIPLALALGHRPRAAPRLWGFMALIACFGYALPFSLVSWGQRFIDSGVAGILMAVMPLATLGLAHWLIPGERITSYRISGFVLGFSGVAVLMGPSAWQALLDGETRLLPMLAVLGGAFSYAVSSVLARLRPRSDALFTAAATVSLAALLMAPSALSQIDPSVPLQIARSELIAVILLGVFSTALAAILYFKLVTIAGPAFVSQLNYLIPLWAVGSGILFLHERPEPNHLYALGLILCGILVSQLEQLRR</sequence>
<dbReference type="InterPro" id="IPR050638">
    <property type="entry name" value="AA-Vitamin_Transporters"/>
</dbReference>
<feature type="transmembrane region" description="Helical" evidence="6">
    <location>
        <begin position="146"/>
        <end position="166"/>
    </location>
</feature>
<evidence type="ECO:0000259" key="7">
    <source>
        <dbReference type="Pfam" id="PF00892"/>
    </source>
</evidence>
<accession>A0A6M0JV34</accession>
<name>A0A6M0JV34_9GAMM</name>
<comment type="similarity">
    <text evidence="2">Belongs to the EamA transporter family.</text>
</comment>
<comment type="subcellular location">
    <subcellularLocation>
        <location evidence="1">Membrane</location>
        <topology evidence="1">Multi-pass membrane protein</topology>
    </subcellularLocation>
</comment>
<evidence type="ECO:0000256" key="3">
    <source>
        <dbReference type="ARBA" id="ARBA00022692"/>
    </source>
</evidence>
<feature type="domain" description="EamA" evidence="7">
    <location>
        <begin position="149"/>
        <end position="280"/>
    </location>
</feature>
<dbReference type="SUPFAM" id="SSF103481">
    <property type="entry name" value="Multidrug resistance efflux transporter EmrE"/>
    <property type="match status" value="2"/>
</dbReference>
<evidence type="ECO:0000256" key="1">
    <source>
        <dbReference type="ARBA" id="ARBA00004141"/>
    </source>
</evidence>
<feature type="transmembrane region" description="Helical" evidence="6">
    <location>
        <begin position="243"/>
        <end position="260"/>
    </location>
</feature>
<feature type="transmembrane region" description="Helical" evidence="6">
    <location>
        <begin position="60"/>
        <end position="80"/>
    </location>
</feature>
<feature type="transmembrane region" description="Helical" evidence="6">
    <location>
        <begin position="266"/>
        <end position="283"/>
    </location>
</feature>
<protein>
    <submittedName>
        <fullName evidence="8">DMT family transporter</fullName>
    </submittedName>
</protein>
<evidence type="ECO:0000313" key="9">
    <source>
        <dbReference type="Proteomes" id="UP000483379"/>
    </source>
</evidence>
<dbReference type="RefSeq" id="WP_164450498.1">
    <property type="nucleotide sequence ID" value="NZ_JAAIJQ010000002.1"/>
</dbReference>
<proteinExistence type="inferred from homology"/>
<evidence type="ECO:0000256" key="5">
    <source>
        <dbReference type="ARBA" id="ARBA00023136"/>
    </source>
</evidence>
<dbReference type="PANTHER" id="PTHR32322:SF2">
    <property type="entry name" value="EAMA DOMAIN-CONTAINING PROTEIN"/>
    <property type="match status" value="1"/>
</dbReference>
<dbReference type="Proteomes" id="UP000483379">
    <property type="component" value="Unassembled WGS sequence"/>
</dbReference>
<feature type="transmembrane region" description="Helical" evidence="6">
    <location>
        <begin position="86"/>
        <end position="107"/>
    </location>
</feature>
<evidence type="ECO:0000256" key="6">
    <source>
        <dbReference type="SAM" id="Phobius"/>
    </source>
</evidence>
<feature type="transmembrane region" description="Helical" evidence="6">
    <location>
        <begin position="173"/>
        <end position="190"/>
    </location>
</feature>
<keyword evidence="5 6" id="KW-0472">Membrane</keyword>
<keyword evidence="3 6" id="KW-0812">Transmembrane</keyword>
<evidence type="ECO:0000256" key="2">
    <source>
        <dbReference type="ARBA" id="ARBA00007362"/>
    </source>
</evidence>
<organism evidence="8 9">
    <name type="scientific">Thiorhodococcus minor</name>
    <dbReference type="NCBI Taxonomy" id="57489"/>
    <lineage>
        <taxon>Bacteria</taxon>
        <taxon>Pseudomonadati</taxon>
        <taxon>Pseudomonadota</taxon>
        <taxon>Gammaproteobacteria</taxon>
        <taxon>Chromatiales</taxon>
        <taxon>Chromatiaceae</taxon>
        <taxon>Thiorhodococcus</taxon>
    </lineage>
</organism>
<dbReference type="InterPro" id="IPR037185">
    <property type="entry name" value="EmrE-like"/>
</dbReference>
<dbReference type="EMBL" id="JAAIJQ010000002">
    <property type="protein sequence ID" value="NEV60453.1"/>
    <property type="molecule type" value="Genomic_DNA"/>
</dbReference>